<accession>A0ACC2MFQ2</accession>
<protein>
    <submittedName>
        <fullName evidence="1">Uncharacterized protein</fullName>
    </submittedName>
</protein>
<reference evidence="1 2" key="1">
    <citation type="journal article" date="2022" name="Hortic Res">
        <title>A haplotype resolved chromosomal level avocado genome allows analysis of novel avocado genes.</title>
        <authorList>
            <person name="Nath O."/>
            <person name="Fletcher S.J."/>
            <person name="Hayward A."/>
            <person name="Shaw L.M."/>
            <person name="Masouleh A.K."/>
            <person name="Furtado A."/>
            <person name="Henry R.J."/>
            <person name="Mitter N."/>
        </authorList>
    </citation>
    <scope>NUCLEOTIDE SEQUENCE [LARGE SCALE GENOMIC DNA]</scope>
    <source>
        <strain evidence="2">cv. Hass</strain>
    </source>
</reference>
<proteinExistence type="predicted"/>
<comment type="caution">
    <text evidence="1">The sequence shown here is derived from an EMBL/GenBank/DDBJ whole genome shotgun (WGS) entry which is preliminary data.</text>
</comment>
<evidence type="ECO:0000313" key="1">
    <source>
        <dbReference type="EMBL" id="KAJ8644226.1"/>
    </source>
</evidence>
<organism evidence="1 2">
    <name type="scientific">Persea americana</name>
    <name type="common">Avocado</name>
    <dbReference type="NCBI Taxonomy" id="3435"/>
    <lineage>
        <taxon>Eukaryota</taxon>
        <taxon>Viridiplantae</taxon>
        <taxon>Streptophyta</taxon>
        <taxon>Embryophyta</taxon>
        <taxon>Tracheophyta</taxon>
        <taxon>Spermatophyta</taxon>
        <taxon>Magnoliopsida</taxon>
        <taxon>Magnoliidae</taxon>
        <taxon>Laurales</taxon>
        <taxon>Lauraceae</taxon>
        <taxon>Persea</taxon>
    </lineage>
</organism>
<evidence type="ECO:0000313" key="2">
    <source>
        <dbReference type="Proteomes" id="UP001234297"/>
    </source>
</evidence>
<gene>
    <name evidence="1" type="ORF">MRB53_005974</name>
</gene>
<sequence length="73" mass="8249">MIASHCFNSLMTTICSFFYAQCKYDVILCESESVVCNHLSTWSLQPYICSRFLQPSKVPMTICSIQVVSISTI</sequence>
<name>A0ACC2MFQ2_PERAE</name>
<keyword evidence="2" id="KW-1185">Reference proteome</keyword>
<dbReference type="EMBL" id="CM056810">
    <property type="protein sequence ID" value="KAJ8644226.1"/>
    <property type="molecule type" value="Genomic_DNA"/>
</dbReference>
<dbReference type="Proteomes" id="UP001234297">
    <property type="component" value="Chromosome 2"/>
</dbReference>